<sequence length="714" mass="79907">MMNKQGKANEQIPRKQEGEKIFGAPPKQVKRDEKAVNNRQSGIPAKKSSKADKTSALVVCTNQNAPTAYDKQNFKADRTNKSNERYQNRDIDDDEDFVITTDNVKPLQTPDSNQKRFQPKGSKIGASPKINADALEGDDVEEVEVITYNKGKKGSNASAKKFTTRRSSTNTQNSIQLEQEMDEEEDTDDARSASTAHSVRINKNEDDDESQHSHRHHRRHSRSNRSHHHRRETSGNESYVDDQNVDQLAQDRALSAEQNQSEEENTDEGEQDKPKSILKKNSGASTPIKDENKLASDEQGKFTLFDGILDQLNNCSDSAMQKLSQWQRQLLRFLSPLEEQQLQHWYLLTTAYLEQQGITHDEKSLAFREELDAIVEVVMEKHGFTTLQGVLHRMRVFITGPRKSGKSTLLSLTAQRALIELAAGTEWKHTFVFAYDFATNSHTVTDNAELYKTFVRATFAGLSAQRPLLSEHAAALSKAFCDVVDGNPLLPKSFTASNDFRLLVPQISSILSFLQECWRDEDKSAFIANAVAFPQQISAVFGFDRLLVIADHFDAFATEMSPQELYVIGNVKILLNTSNFIVASQSQEKAAEIAKPADIDDDDLTQSLCKLSTLDVVNEDPFDGVEFSLTIENSAKRVQINFPLFGGCPAFLVMWNELNDLAAKHEAASNGEDTEDDPEEIQILLVNKATEIFSALTEGQSDIVVTAVNKINKK</sequence>
<feature type="region of interest" description="Disordered" evidence="1">
    <location>
        <begin position="1"/>
        <end position="294"/>
    </location>
</feature>
<feature type="compositionally biased region" description="Basic residues" evidence="1">
    <location>
        <begin position="213"/>
        <end position="231"/>
    </location>
</feature>
<accession>A2E7M2</accession>
<dbReference type="KEGG" id="tva:4769260"/>
<feature type="compositionally biased region" description="Acidic residues" evidence="1">
    <location>
        <begin position="179"/>
        <end position="188"/>
    </location>
</feature>
<evidence type="ECO:0000313" key="3">
    <source>
        <dbReference type="Proteomes" id="UP000001542"/>
    </source>
</evidence>
<dbReference type="OrthoDB" id="10667272at2759"/>
<feature type="compositionally biased region" description="Acidic residues" evidence="1">
    <location>
        <begin position="260"/>
        <end position="270"/>
    </location>
</feature>
<keyword evidence="3" id="KW-1185">Reference proteome</keyword>
<name>A2E7M2_TRIV3</name>
<dbReference type="EMBL" id="DS113321">
    <property type="protein sequence ID" value="EAY11307.1"/>
    <property type="molecule type" value="Genomic_DNA"/>
</dbReference>
<protein>
    <submittedName>
        <fullName evidence="2">Uncharacterized protein</fullName>
    </submittedName>
</protein>
<dbReference type="Proteomes" id="UP000001542">
    <property type="component" value="Unassembled WGS sequence"/>
</dbReference>
<feature type="compositionally biased region" description="Basic and acidic residues" evidence="1">
    <location>
        <begin position="72"/>
        <end position="90"/>
    </location>
</feature>
<gene>
    <name evidence="2" type="ORF">TVAG_344010</name>
</gene>
<dbReference type="VEuPathDB" id="TrichDB:TVAG_344010"/>
<proteinExistence type="predicted"/>
<dbReference type="AlphaFoldDB" id="A2E7M2"/>
<feature type="compositionally biased region" description="Low complexity" evidence="1">
    <location>
        <begin position="154"/>
        <end position="174"/>
    </location>
</feature>
<reference evidence="2" key="1">
    <citation type="submission" date="2006-10" db="EMBL/GenBank/DDBJ databases">
        <authorList>
            <person name="Amadeo P."/>
            <person name="Zhao Q."/>
            <person name="Wortman J."/>
            <person name="Fraser-Liggett C."/>
            <person name="Carlton J."/>
        </authorList>
    </citation>
    <scope>NUCLEOTIDE SEQUENCE</scope>
    <source>
        <strain evidence="2">G3</strain>
    </source>
</reference>
<feature type="compositionally biased region" description="Acidic residues" evidence="1">
    <location>
        <begin position="135"/>
        <end position="144"/>
    </location>
</feature>
<dbReference type="VEuPathDB" id="TrichDB:TVAGG3_0598090"/>
<organism evidence="2 3">
    <name type="scientific">Trichomonas vaginalis (strain ATCC PRA-98 / G3)</name>
    <dbReference type="NCBI Taxonomy" id="412133"/>
    <lineage>
        <taxon>Eukaryota</taxon>
        <taxon>Metamonada</taxon>
        <taxon>Parabasalia</taxon>
        <taxon>Trichomonadida</taxon>
        <taxon>Trichomonadidae</taxon>
        <taxon>Trichomonas</taxon>
    </lineage>
</organism>
<evidence type="ECO:0000313" key="2">
    <source>
        <dbReference type="EMBL" id="EAY11307.1"/>
    </source>
</evidence>
<dbReference type="InParanoid" id="A2E7M2"/>
<evidence type="ECO:0000256" key="1">
    <source>
        <dbReference type="SAM" id="MobiDB-lite"/>
    </source>
</evidence>
<reference evidence="2" key="2">
    <citation type="journal article" date="2007" name="Science">
        <title>Draft genome sequence of the sexually transmitted pathogen Trichomonas vaginalis.</title>
        <authorList>
            <person name="Carlton J.M."/>
            <person name="Hirt R.P."/>
            <person name="Silva J.C."/>
            <person name="Delcher A.L."/>
            <person name="Schatz M."/>
            <person name="Zhao Q."/>
            <person name="Wortman J.R."/>
            <person name="Bidwell S.L."/>
            <person name="Alsmark U.C.M."/>
            <person name="Besteiro S."/>
            <person name="Sicheritz-Ponten T."/>
            <person name="Noel C.J."/>
            <person name="Dacks J.B."/>
            <person name="Foster P.G."/>
            <person name="Simillion C."/>
            <person name="Van de Peer Y."/>
            <person name="Miranda-Saavedra D."/>
            <person name="Barton G.J."/>
            <person name="Westrop G.D."/>
            <person name="Mueller S."/>
            <person name="Dessi D."/>
            <person name="Fiori P.L."/>
            <person name="Ren Q."/>
            <person name="Paulsen I."/>
            <person name="Zhang H."/>
            <person name="Bastida-Corcuera F.D."/>
            <person name="Simoes-Barbosa A."/>
            <person name="Brown M.T."/>
            <person name="Hayes R.D."/>
            <person name="Mukherjee M."/>
            <person name="Okumura C.Y."/>
            <person name="Schneider R."/>
            <person name="Smith A.J."/>
            <person name="Vanacova S."/>
            <person name="Villalvazo M."/>
            <person name="Haas B.J."/>
            <person name="Pertea M."/>
            <person name="Feldblyum T.V."/>
            <person name="Utterback T.R."/>
            <person name="Shu C.L."/>
            <person name="Osoegawa K."/>
            <person name="de Jong P.J."/>
            <person name="Hrdy I."/>
            <person name="Horvathova L."/>
            <person name="Zubacova Z."/>
            <person name="Dolezal P."/>
            <person name="Malik S.B."/>
            <person name="Logsdon J.M. Jr."/>
            <person name="Henze K."/>
            <person name="Gupta A."/>
            <person name="Wang C.C."/>
            <person name="Dunne R.L."/>
            <person name="Upcroft J.A."/>
            <person name="Upcroft P."/>
            <person name="White O."/>
            <person name="Salzberg S.L."/>
            <person name="Tang P."/>
            <person name="Chiu C.-H."/>
            <person name="Lee Y.-S."/>
            <person name="Embley T.M."/>
            <person name="Coombs G.H."/>
            <person name="Mottram J.C."/>
            <person name="Tachezy J."/>
            <person name="Fraser-Liggett C.M."/>
            <person name="Johnson P.J."/>
        </authorList>
    </citation>
    <scope>NUCLEOTIDE SEQUENCE [LARGE SCALE GENOMIC DNA]</scope>
    <source>
        <strain evidence="2">G3</strain>
    </source>
</reference>
<dbReference type="RefSeq" id="XP_001323530.1">
    <property type="nucleotide sequence ID" value="XM_001323495.1"/>
</dbReference>